<feature type="chain" id="PRO_5035812334" description="Secreted protein" evidence="1">
    <location>
        <begin position="32"/>
        <end position="101"/>
    </location>
</feature>
<gene>
    <name evidence="2" type="ORF">KP509_17G055700</name>
</gene>
<evidence type="ECO:0000313" key="3">
    <source>
        <dbReference type="Proteomes" id="UP000825935"/>
    </source>
</evidence>
<dbReference type="Proteomes" id="UP000825935">
    <property type="component" value="Chromosome 17"/>
</dbReference>
<keyword evidence="3" id="KW-1185">Reference proteome</keyword>
<comment type="caution">
    <text evidence="2">The sequence shown here is derived from an EMBL/GenBank/DDBJ whole genome shotgun (WGS) entry which is preliminary data.</text>
</comment>
<feature type="signal peptide" evidence="1">
    <location>
        <begin position="1"/>
        <end position="31"/>
    </location>
</feature>
<evidence type="ECO:0008006" key="4">
    <source>
        <dbReference type="Google" id="ProtNLM"/>
    </source>
</evidence>
<sequence>MRLRLWSADLYLRRNLLLLLLVLTWLAKCSAISNSERFSEILRSNAGGFPDTQPQQIEGGSAIQRRLVSSVSRRMLAGNGSSWNTLDVLSSSTMVLGVAKK</sequence>
<dbReference type="EMBL" id="CM035422">
    <property type="protein sequence ID" value="KAH7373437.1"/>
    <property type="molecule type" value="Genomic_DNA"/>
</dbReference>
<reference evidence="2" key="1">
    <citation type="submission" date="2021-08" db="EMBL/GenBank/DDBJ databases">
        <title>WGS assembly of Ceratopteris richardii.</title>
        <authorList>
            <person name="Marchant D.B."/>
            <person name="Chen G."/>
            <person name="Jenkins J."/>
            <person name="Shu S."/>
            <person name="Leebens-Mack J."/>
            <person name="Grimwood J."/>
            <person name="Schmutz J."/>
            <person name="Soltis P."/>
            <person name="Soltis D."/>
            <person name="Chen Z.-H."/>
        </authorList>
    </citation>
    <scope>NUCLEOTIDE SEQUENCE</scope>
    <source>
        <strain evidence="2">Whitten #5841</strain>
        <tissue evidence="2">Leaf</tissue>
    </source>
</reference>
<keyword evidence="1" id="KW-0732">Signal</keyword>
<accession>A0A8T2SY01</accession>
<name>A0A8T2SY01_CERRI</name>
<evidence type="ECO:0000256" key="1">
    <source>
        <dbReference type="SAM" id="SignalP"/>
    </source>
</evidence>
<evidence type="ECO:0000313" key="2">
    <source>
        <dbReference type="EMBL" id="KAH7373437.1"/>
    </source>
</evidence>
<protein>
    <recommendedName>
        <fullName evidence="4">Secreted protein</fullName>
    </recommendedName>
</protein>
<proteinExistence type="predicted"/>
<organism evidence="2 3">
    <name type="scientific">Ceratopteris richardii</name>
    <name type="common">Triangle waterfern</name>
    <dbReference type="NCBI Taxonomy" id="49495"/>
    <lineage>
        <taxon>Eukaryota</taxon>
        <taxon>Viridiplantae</taxon>
        <taxon>Streptophyta</taxon>
        <taxon>Embryophyta</taxon>
        <taxon>Tracheophyta</taxon>
        <taxon>Polypodiopsida</taxon>
        <taxon>Polypodiidae</taxon>
        <taxon>Polypodiales</taxon>
        <taxon>Pteridineae</taxon>
        <taxon>Pteridaceae</taxon>
        <taxon>Parkerioideae</taxon>
        <taxon>Ceratopteris</taxon>
    </lineage>
</organism>
<dbReference type="AlphaFoldDB" id="A0A8T2SY01"/>